<keyword evidence="3" id="KW-1185">Reference proteome</keyword>
<evidence type="ECO:0000313" key="2">
    <source>
        <dbReference type="EMBL" id="MBW4361277.1"/>
    </source>
</evidence>
<sequence length="179" mass="20636">MKKITLLALFFVLYPIIAQEKLSTSKCTIFFEASVPLFEAVEAKNDMVNCTLIPEKSQINFIAIIKNFQFKRDLMKEHFNSNYMESEHYPKATFKGIIEKFDLKIITEKEKDFLIKGKLTIHGQTRMITVNAKIKKIDDGIQVTSHFTLNTDDFNIEIPNIVIAKISKNVNTQIDCILK</sequence>
<organism evidence="2 3">
    <name type="scientific">Flavobacterium taihuense</name>
    <dbReference type="NCBI Taxonomy" id="2857508"/>
    <lineage>
        <taxon>Bacteria</taxon>
        <taxon>Pseudomonadati</taxon>
        <taxon>Bacteroidota</taxon>
        <taxon>Flavobacteriia</taxon>
        <taxon>Flavobacteriales</taxon>
        <taxon>Flavobacteriaceae</taxon>
        <taxon>Flavobacterium</taxon>
    </lineage>
</organism>
<evidence type="ECO:0000259" key="1">
    <source>
        <dbReference type="Pfam" id="PF04264"/>
    </source>
</evidence>
<accession>A0ABS6XX96</accession>
<dbReference type="PANTHER" id="PTHR34406:SF1">
    <property type="entry name" value="PROTEIN YCEI"/>
    <property type="match status" value="1"/>
</dbReference>
<evidence type="ECO:0000313" key="3">
    <source>
        <dbReference type="Proteomes" id="UP000812031"/>
    </source>
</evidence>
<reference evidence="2 3" key="1">
    <citation type="submission" date="2021-07" db="EMBL/GenBank/DDBJ databases">
        <title>Flavobacterium sp. nov. isolated from sediment on the Taihu Lake.</title>
        <authorList>
            <person name="Qu J.-H."/>
        </authorList>
    </citation>
    <scope>NUCLEOTIDE SEQUENCE [LARGE SCALE GENOMIC DNA]</scope>
    <source>
        <strain evidence="2 3">NAS39</strain>
    </source>
</reference>
<gene>
    <name evidence="2" type="ORF">KZH69_12360</name>
</gene>
<dbReference type="Pfam" id="PF04264">
    <property type="entry name" value="YceI"/>
    <property type="match status" value="1"/>
</dbReference>
<protein>
    <submittedName>
        <fullName evidence="2">YceI family protein</fullName>
    </submittedName>
</protein>
<dbReference type="InterPro" id="IPR007372">
    <property type="entry name" value="Lipid/polyisoprenoid-bd_YceI"/>
</dbReference>
<dbReference type="PANTHER" id="PTHR34406">
    <property type="entry name" value="PROTEIN YCEI"/>
    <property type="match status" value="1"/>
</dbReference>
<dbReference type="RefSeq" id="WP_219317788.1">
    <property type="nucleotide sequence ID" value="NZ_JAHWYN010000010.1"/>
</dbReference>
<name>A0ABS6XX96_9FLAO</name>
<comment type="caution">
    <text evidence="2">The sequence shown here is derived from an EMBL/GenBank/DDBJ whole genome shotgun (WGS) entry which is preliminary data.</text>
</comment>
<dbReference type="Proteomes" id="UP000812031">
    <property type="component" value="Unassembled WGS sequence"/>
</dbReference>
<dbReference type="EMBL" id="JAHWYN010000010">
    <property type="protein sequence ID" value="MBW4361277.1"/>
    <property type="molecule type" value="Genomic_DNA"/>
</dbReference>
<proteinExistence type="predicted"/>
<feature type="domain" description="Lipid/polyisoprenoid-binding YceI-like" evidence="1">
    <location>
        <begin position="41"/>
        <end position="175"/>
    </location>
</feature>